<keyword evidence="3" id="KW-0238">DNA-binding</keyword>
<comment type="caution">
    <text evidence="8">The sequence shown here is derived from an EMBL/GenBank/DDBJ whole genome shotgun (WGS) entry which is preliminary data.</text>
</comment>
<comment type="subcellular location">
    <subcellularLocation>
        <location evidence="1">Nucleus</location>
    </subcellularLocation>
</comment>
<proteinExistence type="predicted"/>
<evidence type="ECO:0000256" key="6">
    <source>
        <dbReference type="SAM" id="MobiDB-lite"/>
    </source>
</evidence>
<dbReference type="Proteomes" id="UP000222542">
    <property type="component" value="Unassembled WGS sequence"/>
</dbReference>
<keyword evidence="4" id="KW-0804">Transcription</keyword>
<dbReference type="Gramene" id="PHT60864">
    <property type="protein sequence ID" value="PHT60864"/>
    <property type="gene ID" value="T459_35285"/>
</dbReference>
<dbReference type="FunFam" id="3.40.1810.10:FF:000006">
    <property type="entry name" value="Agamous-like MADS-box protein AGL62"/>
    <property type="match status" value="1"/>
</dbReference>
<evidence type="ECO:0000256" key="2">
    <source>
        <dbReference type="ARBA" id="ARBA00023015"/>
    </source>
</evidence>
<reference evidence="8 9" key="2">
    <citation type="journal article" date="2017" name="Genome Biol.">
        <title>New reference genome sequences of hot pepper reveal the massive evolution of plant disease-resistance genes by retroduplication.</title>
        <authorList>
            <person name="Kim S."/>
            <person name="Park J."/>
            <person name="Yeom S.I."/>
            <person name="Kim Y.M."/>
            <person name="Seo E."/>
            <person name="Kim K.T."/>
            <person name="Kim M.S."/>
            <person name="Lee J.M."/>
            <person name="Cheong K."/>
            <person name="Shin H.S."/>
            <person name="Kim S.B."/>
            <person name="Han K."/>
            <person name="Lee J."/>
            <person name="Park M."/>
            <person name="Lee H.A."/>
            <person name="Lee H.Y."/>
            <person name="Lee Y."/>
            <person name="Oh S."/>
            <person name="Lee J.H."/>
            <person name="Choi E."/>
            <person name="Choi E."/>
            <person name="Lee S.E."/>
            <person name="Jeon J."/>
            <person name="Kim H."/>
            <person name="Choi G."/>
            <person name="Song H."/>
            <person name="Lee J."/>
            <person name="Lee S.C."/>
            <person name="Kwon J.K."/>
            <person name="Lee H.Y."/>
            <person name="Koo N."/>
            <person name="Hong Y."/>
            <person name="Kim R.W."/>
            <person name="Kang W.H."/>
            <person name="Huh J.H."/>
            <person name="Kang B.C."/>
            <person name="Yang T.J."/>
            <person name="Lee Y.H."/>
            <person name="Bennetzen J.L."/>
            <person name="Choi D."/>
        </authorList>
    </citation>
    <scope>NUCLEOTIDE SEQUENCE [LARGE SCALE GENOMIC DNA]</scope>
    <source>
        <strain evidence="9">cv. CM334</strain>
    </source>
</reference>
<reference evidence="8 9" key="1">
    <citation type="journal article" date="2014" name="Nat. Genet.">
        <title>Genome sequence of the hot pepper provides insights into the evolution of pungency in Capsicum species.</title>
        <authorList>
            <person name="Kim S."/>
            <person name="Park M."/>
            <person name="Yeom S.I."/>
            <person name="Kim Y.M."/>
            <person name="Lee J.M."/>
            <person name="Lee H.A."/>
            <person name="Seo E."/>
            <person name="Choi J."/>
            <person name="Cheong K."/>
            <person name="Kim K.T."/>
            <person name="Jung K."/>
            <person name="Lee G.W."/>
            <person name="Oh S.K."/>
            <person name="Bae C."/>
            <person name="Kim S.B."/>
            <person name="Lee H.Y."/>
            <person name="Kim S.Y."/>
            <person name="Kim M.S."/>
            <person name="Kang B.C."/>
            <person name="Jo Y.D."/>
            <person name="Yang H.B."/>
            <person name="Jeong H.J."/>
            <person name="Kang W.H."/>
            <person name="Kwon J.K."/>
            <person name="Shin C."/>
            <person name="Lim J.Y."/>
            <person name="Park J.H."/>
            <person name="Huh J.H."/>
            <person name="Kim J.S."/>
            <person name="Kim B.D."/>
            <person name="Cohen O."/>
            <person name="Paran I."/>
            <person name="Suh M.C."/>
            <person name="Lee S.B."/>
            <person name="Kim Y.K."/>
            <person name="Shin Y."/>
            <person name="Noh S.J."/>
            <person name="Park J."/>
            <person name="Seo Y.S."/>
            <person name="Kwon S.Y."/>
            <person name="Kim H.A."/>
            <person name="Park J.M."/>
            <person name="Kim H.J."/>
            <person name="Choi S.B."/>
            <person name="Bosland P.W."/>
            <person name="Reeves G."/>
            <person name="Jo S.H."/>
            <person name="Lee B.W."/>
            <person name="Cho H.T."/>
            <person name="Choi H.S."/>
            <person name="Lee M.S."/>
            <person name="Yu Y."/>
            <person name="Do Choi Y."/>
            <person name="Park B.S."/>
            <person name="van Deynze A."/>
            <person name="Ashrafi H."/>
            <person name="Hill T."/>
            <person name="Kim W.T."/>
            <person name="Pai H.S."/>
            <person name="Ahn H.K."/>
            <person name="Yeam I."/>
            <person name="Giovannoni J.J."/>
            <person name="Rose J.K."/>
            <person name="Sorensen I."/>
            <person name="Lee S.J."/>
            <person name="Kim R.W."/>
            <person name="Choi I.Y."/>
            <person name="Choi B.S."/>
            <person name="Lim J.S."/>
            <person name="Lee Y.H."/>
            <person name="Choi D."/>
        </authorList>
    </citation>
    <scope>NUCLEOTIDE SEQUENCE [LARGE SCALE GENOMIC DNA]</scope>
    <source>
        <strain evidence="9">cv. CM334</strain>
    </source>
</reference>
<evidence type="ECO:0000256" key="4">
    <source>
        <dbReference type="ARBA" id="ARBA00023163"/>
    </source>
</evidence>
<evidence type="ECO:0000256" key="3">
    <source>
        <dbReference type="ARBA" id="ARBA00023125"/>
    </source>
</evidence>
<dbReference type="PANTHER" id="PTHR47592">
    <property type="entry name" value="PBF68 PROTEIN"/>
    <property type="match status" value="1"/>
</dbReference>
<dbReference type="InterPro" id="IPR002100">
    <property type="entry name" value="TF_MADSbox"/>
</dbReference>
<organism evidence="8 9">
    <name type="scientific">Capsicum annuum</name>
    <name type="common">Capsicum pepper</name>
    <dbReference type="NCBI Taxonomy" id="4072"/>
    <lineage>
        <taxon>Eukaryota</taxon>
        <taxon>Viridiplantae</taxon>
        <taxon>Streptophyta</taxon>
        <taxon>Embryophyta</taxon>
        <taxon>Tracheophyta</taxon>
        <taxon>Spermatophyta</taxon>
        <taxon>Magnoliopsida</taxon>
        <taxon>eudicotyledons</taxon>
        <taxon>Gunneridae</taxon>
        <taxon>Pentapetalae</taxon>
        <taxon>asterids</taxon>
        <taxon>lamiids</taxon>
        <taxon>Solanales</taxon>
        <taxon>Solanaceae</taxon>
        <taxon>Solanoideae</taxon>
        <taxon>Capsiceae</taxon>
        <taxon>Capsicum</taxon>
    </lineage>
</organism>
<accession>A0A2G2XTL9</accession>
<dbReference type="PRINTS" id="PR00404">
    <property type="entry name" value="MADSDOMAIN"/>
</dbReference>
<dbReference type="Gene3D" id="3.40.1810.10">
    <property type="entry name" value="Transcription factor, MADS-box"/>
    <property type="match status" value="1"/>
</dbReference>
<dbReference type="GO" id="GO:0000978">
    <property type="term" value="F:RNA polymerase II cis-regulatory region sequence-specific DNA binding"/>
    <property type="evidence" value="ECO:0000318"/>
    <property type="project" value="GO_Central"/>
</dbReference>
<keyword evidence="2" id="KW-0805">Transcription regulation</keyword>
<feature type="domain" description="MADS-box" evidence="7">
    <location>
        <begin position="293"/>
        <end position="353"/>
    </location>
</feature>
<sequence>MTVEDLIVRLRIEEDNKVVERRSKGNSTINGAHIVEDDQNNSKKGKKAEQGSNQPKKKFKGKCFNYGKIVHNSTDCHALKKGKKKYQANMIESNKECDDLCAMFSECNLARNPREWKMDSGATCHVYANKELFSSFALTQVEEMIYMANSATAKVEGTGKICLKMTSGKVLTLNNVLLIVLAAAYGLEIHQIDVKTTFLNGELEEEIYMEQPEGCVVPGKENKVCRLLKTLYGLKQAPKQWHAKFDQTIDISDINATKRMLERKFDMKDLGVVDVILVSQILSDNLAMTRRSKGRQRIDIAKMQNESKLQVTFSKRRAGLFKKASELCNLCGAEIAIVVFYPGRKAYSFGHPSVELLVDRFLGRNLPPPNNAGCHNHLLVNHQNASLRELNKKVMDMEEIFWMEKARGESILDIRRANGGWWEAPINALSLSQRQQLMEAMKFLKQDVEKEAQQLQMVTNVGLPFLHLEVPCLLLMVLGHVLHMDSMLVCLLLMVLGHVLHMDSMLVQPLLIGFRASTSSAVPY</sequence>
<dbReference type="InterPro" id="IPR013103">
    <property type="entry name" value="RVT_2"/>
</dbReference>
<evidence type="ECO:0000256" key="1">
    <source>
        <dbReference type="ARBA" id="ARBA00004123"/>
    </source>
</evidence>
<dbReference type="PANTHER" id="PTHR47592:SF24">
    <property type="entry name" value="BNACNNG30200D PROTEIN"/>
    <property type="match status" value="1"/>
</dbReference>
<keyword evidence="9" id="KW-1185">Reference proteome</keyword>
<keyword evidence="5" id="KW-0539">Nucleus</keyword>
<dbReference type="EMBL" id="AYRZ02000643">
    <property type="protein sequence ID" value="PHT60864.1"/>
    <property type="molecule type" value="Genomic_DNA"/>
</dbReference>
<gene>
    <name evidence="8" type="ORF">T459_35285</name>
</gene>
<dbReference type="InterPro" id="IPR036879">
    <property type="entry name" value="TF_MADSbox_sf"/>
</dbReference>
<feature type="region of interest" description="Disordered" evidence="6">
    <location>
        <begin position="23"/>
        <end position="56"/>
    </location>
</feature>
<dbReference type="PROSITE" id="PS50066">
    <property type="entry name" value="MADS_BOX_2"/>
    <property type="match status" value="1"/>
</dbReference>
<protein>
    <recommendedName>
        <fullName evidence="7">MADS-box domain-containing protein</fullName>
    </recommendedName>
</protein>
<dbReference type="Pfam" id="PF07727">
    <property type="entry name" value="RVT_2"/>
    <property type="match status" value="1"/>
</dbReference>
<evidence type="ECO:0000313" key="9">
    <source>
        <dbReference type="Proteomes" id="UP000222542"/>
    </source>
</evidence>
<dbReference type="GO" id="GO:0006357">
    <property type="term" value="P:regulation of transcription by RNA polymerase II"/>
    <property type="evidence" value="ECO:0000318"/>
    <property type="project" value="GO_Central"/>
</dbReference>
<dbReference type="SMART" id="SM00432">
    <property type="entry name" value="MADS"/>
    <property type="match status" value="1"/>
</dbReference>
<evidence type="ECO:0000313" key="8">
    <source>
        <dbReference type="EMBL" id="PHT60864.1"/>
    </source>
</evidence>
<name>A0A2G2XTL9_CAPAN</name>
<dbReference type="GO" id="GO:0046983">
    <property type="term" value="F:protein dimerization activity"/>
    <property type="evidence" value="ECO:0007669"/>
    <property type="project" value="InterPro"/>
</dbReference>
<evidence type="ECO:0000256" key="5">
    <source>
        <dbReference type="ARBA" id="ARBA00023242"/>
    </source>
</evidence>
<evidence type="ECO:0000259" key="7">
    <source>
        <dbReference type="PROSITE" id="PS50066"/>
    </source>
</evidence>
<dbReference type="Pfam" id="PF00319">
    <property type="entry name" value="SRF-TF"/>
    <property type="match status" value="1"/>
</dbReference>
<dbReference type="GO" id="GO:0000981">
    <property type="term" value="F:DNA-binding transcription factor activity, RNA polymerase II-specific"/>
    <property type="evidence" value="ECO:0000318"/>
    <property type="project" value="GO_Central"/>
</dbReference>
<dbReference type="GO" id="GO:0005634">
    <property type="term" value="C:nucleus"/>
    <property type="evidence" value="ECO:0007669"/>
    <property type="project" value="UniProtKB-SubCell"/>
</dbReference>
<dbReference type="SUPFAM" id="SSF55455">
    <property type="entry name" value="SRF-like"/>
    <property type="match status" value="1"/>
</dbReference>
<dbReference type="AlphaFoldDB" id="A0A2G2XTL9"/>